<gene>
    <name evidence="3" type="ORF">IW254_000218</name>
</gene>
<feature type="compositionally biased region" description="Low complexity" evidence="1">
    <location>
        <begin position="39"/>
        <end position="51"/>
    </location>
</feature>
<protein>
    <recommendedName>
        <fullName evidence="5">Secreted protein</fullName>
    </recommendedName>
</protein>
<keyword evidence="4" id="KW-1185">Reference proteome</keyword>
<organism evidence="3 4">
    <name type="scientific">Corynebacterium aquatimens</name>
    <dbReference type="NCBI Taxonomy" id="1190508"/>
    <lineage>
        <taxon>Bacteria</taxon>
        <taxon>Bacillati</taxon>
        <taxon>Actinomycetota</taxon>
        <taxon>Actinomycetes</taxon>
        <taxon>Mycobacteriales</taxon>
        <taxon>Corynebacteriaceae</taxon>
        <taxon>Corynebacterium</taxon>
    </lineage>
</organism>
<sequence length="396" mass="41595">MPDRMRTVFRASSFTAAVILTATTLSACIDKEIEEPDLSGSQSSSSARNAGNGDGGDNAGNGSNKSTAWYKAYRDVLSDPAKYPLNDAVRFTPTNEFYYALVEANGGGAPELLLAHRGEDFSPVIVFTISQPGGTVASTDNLIMGVASAGGDRMRLESSISGEGLYQIDWTSTSHTGSSQKYKLEGSNPVAAGTAEQFPNLDLLPDHQVIRWTRSDDLSALDAGIKGSVADPDQFPGGRGGVELIDRNELEGGSGSAAGSRDTGHGAARSAAGADGVTDMGSGQAVAIGTVRKVTAGELMDSGATPNGEPADQTHYILQFDHPVTVTAKKLNGVFTYTQDYAALGEKSQFANDSGRWERFVGKRVRITSSDLWYPTDASLPLGVLRVGNATNVEVL</sequence>
<dbReference type="PROSITE" id="PS51257">
    <property type="entry name" value="PROKAR_LIPOPROTEIN"/>
    <property type="match status" value="1"/>
</dbReference>
<keyword evidence="2" id="KW-0732">Signal</keyword>
<evidence type="ECO:0000313" key="4">
    <source>
        <dbReference type="Proteomes" id="UP000658613"/>
    </source>
</evidence>
<feature type="chain" id="PRO_5036909317" description="Secreted protein" evidence="2">
    <location>
        <begin position="28"/>
        <end position="396"/>
    </location>
</feature>
<name>A0A931DYC1_9CORY</name>
<evidence type="ECO:0000256" key="1">
    <source>
        <dbReference type="SAM" id="MobiDB-lite"/>
    </source>
</evidence>
<accession>A0A931DYC1</accession>
<evidence type="ECO:0000256" key="2">
    <source>
        <dbReference type="SAM" id="SignalP"/>
    </source>
</evidence>
<proteinExistence type="predicted"/>
<feature type="region of interest" description="Disordered" evidence="1">
    <location>
        <begin position="229"/>
        <end position="279"/>
    </location>
</feature>
<evidence type="ECO:0000313" key="3">
    <source>
        <dbReference type="EMBL" id="MBG6121249.1"/>
    </source>
</evidence>
<comment type="caution">
    <text evidence="3">The sequence shown here is derived from an EMBL/GenBank/DDBJ whole genome shotgun (WGS) entry which is preliminary data.</text>
</comment>
<evidence type="ECO:0008006" key="5">
    <source>
        <dbReference type="Google" id="ProtNLM"/>
    </source>
</evidence>
<reference evidence="3" key="1">
    <citation type="submission" date="2020-11" db="EMBL/GenBank/DDBJ databases">
        <title>Sequencing the genomes of 1000 actinobacteria strains.</title>
        <authorList>
            <person name="Klenk H.-P."/>
        </authorList>
    </citation>
    <scope>NUCLEOTIDE SEQUENCE</scope>
    <source>
        <strain evidence="3">DSM 45632</strain>
    </source>
</reference>
<dbReference type="AlphaFoldDB" id="A0A931DYC1"/>
<dbReference type="RefSeq" id="WP_231375327.1">
    <property type="nucleotide sequence ID" value="NZ_CP046980.1"/>
</dbReference>
<feature type="signal peptide" evidence="2">
    <location>
        <begin position="1"/>
        <end position="27"/>
    </location>
</feature>
<dbReference type="EMBL" id="JADOUE010000001">
    <property type="protein sequence ID" value="MBG6121249.1"/>
    <property type="molecule type" value="Genomic_DNA"/>
</dbReference>
<dbReference type="Proteomes" id="UP000658613">
    <property type="component" value="Unassembled WGS sequence"/>
</dbReference>
<feature type="region of interest" description="Disordered" evidence="1">
    <location>
        <begin position="36"/>
        <end position="63"/>
    </location>
</feature>